<comment type="similarity">
    <text evidence="2">Belongs to the FliS family.</text>
</comment>
<keyword evidence="3" id="KW-0963">Cytoplasm</keyword>
<evidence type="ECO:0000256" key="5">
    <source>
        <dbReference type="ARBA" id="ARBA00023186"/>
    </source>
</evidence>
<protein>
    <submittedName>
        <fullName evidence="6">Flagellar export chaperone FliS</fullName>
    </submittedName>
</protein>
<accession>A0ABV3P7F5</accession>
<dbReference type="CDD" id="cd16098">
    <property type="entry name" value="FliS"/>
    <property type="match status" value="1"/>
</dbReference>
<dbReference type="EMBL" id="JBFNQN010000008">
    <property type="protein sequence ID" value="MEW9265558.1"/>
    <property type="molecule type" value="Genomic_DNA"/>
</dbReference>
<keyword evidence="6" id="KW-0969">Cilium</keyword>
<keyword evidence="6" id="KW-0282">Flagellum</keyword>
<comment type="caution">
    <text evidence="6">The sequence shown here is derived from an EMBL/GenBank/DDBJ whole genome shotgun (WGS) entry which is preliminary data.</text>
</comment>
<dbReference type="Gene3D" id="1.20.120.340">
    <property type="entry name" value="Flagellar protein FliS"/>
    <property type="match status" value="1"/>
</dbReference>
<name>A0ABV3P7F5_9ACTN</name>
<dbReference type="NCBIfam" id="TIGR00208">
    <property type="entry name" value="fliS"/>
    <property type="match status" value="1"/>
</dbReference>
<dbReference type="SUPFAM" id="SSF101116">
    <property type="entry name" value="Flagellar export chaperone FliS"/>
    <property type="match status" value="1"/>
</dbReference>
<proteinExistence type="inferred from homology"/>
<sequence>MTSMTYGRSKNRYLGDALATATPATLLVMLYDRLLLDLQRAEKAQREQDRETAHTNLIHAQAIVQELQSSLDLEAWEGAPGLMSLYTWLLQEMSNANVDCDPERTARCRVDTVEPLAEAWREAALKGMAGSTGSA</sequence>
<dbReference type="PANTHER" id="PTHR34773">
    <property type="entry name" value="FLAGELLAR SECRETION CHAPERONE FLIS"/>
    <property type="match status" value="1"/>
</dbReference>
<evidence type="ECO:0000256" key="2">
    <source>
        <dbReference type="ARBA" id="ARBA00008787"/>
    </source>
</evidence>
<dbReference type="InterPro" id="IPR003713">
    <property type="entry name" value="FliS"/>
</dbReference>
<keyword evidence="6" id="KW-0966">Cell projection</keyword>
<evidence type="ECO:0000313" key="6">
    <source>
        <dbReference type="EMBL" id="MEW9265558.1"/>
    </source>
</evidence>
<organism evidence="6 7">
    <name type="scientific">Kineococcus endophyticus</name>
    <dbReference type="NCBI Taxonomy" id="1181883"/>
    <lineage>
        <taxon>Bacteria</taxon>
        <taxon>Bacillati</taxon>
        <taxon>Actinomycetota</taxon>
        <taxon>Actinomycetes</taxon>
        <taxon>Kineosporiales</taxon>
        <taxon>Kineosporiaceae</taxon>
        <taxon>Kineococcus</taxon>
    </lineage>
</organism>
<dbReference type="Proteomes" id="UP001555826">
    <property type="component" value="Unassembled WGS sequence"/>
</dbReference>
<evidence type="ECO:0000256" key="3">
    <source>
        <dbReference type="ARBA" id="ARBA00022490"/>
    </source>
</evidence>
<dbReference type="Pfam" id="PF02561">
    <property type="entry name" value="FliS"/>
    <property type="match status" value="1"/>
</dbReference>
<gene>
    <name evidence="6" type="primary">fliS</name>
    <name evidence="6" type="ORF">AB1207_12435</name>
</gene>
<comment type="subcellular location">
    <subcellularLocation>
        <location evidence="1">Cytoplasm</location>
        <location evidence="1">Cytosol</location>
    </subcellularLocation>
</comment>
<evidence type="ECO:0000256" key="4">
    <source>
        <dbReference type="ARBA" id="ARBA00022795"/>
    </source>
</evidence>
<dbReference type="PANTHER" id="PTHR34773:SF1">
    <property type="entry name" value="FLAGELLAR SECRETION CHAPERONE FLIS"/>
    <property type="match status" value="1"/>
</dbReference>
<dbReference type="InterPro" id="IPR036584">
    <property type="entry name" value="FliS_sf"/>
</dbReference>
<dbReference type="RefSeq" id="WP_367638691.1">
    <property type="nucleotide sequence ID" value="NZ_JBFNQN010000008.1"/>
</dbReference>
<evidence type="ECO:0000256" key="1">
    <source>
        <dbReference type="ARBA" id="ARBA00004514"/>
    </source>
</evidence>
<keyword evidence="5" id="KW-0143">Chaperone</keyword>
<reference evidence="6 7" key="1">
    <citation type="submission" date="2024-07" db="EMBL/GenBank/DDBJ databases">
        <authorList>
            <person name="Thanompreechachai J."/>
            <person name="Duangmal K."/>
        </authorList>
    </citation>
    <scope>NUCLEOTIDE SEQUENCE [LARGE SCALE GENOMIC DNA]</scope>
    <source>
        <strain evidence="6 7">KCTC 19886</strain>
    </source>
</reference>
<keyword evidence="7" id="KW-1185">Reference proteome</keyword>
<keyword evidence="4" id="KW-1005">Bacterial flagellum biogenesis</keyword>
<evidence type="ECO:0000313" key="7">
    <source>
        <dbReference type="Proteomes" id="UP001555826"/>
    </source>
</evidence>